<keyword evidence="2" id="KW-1185">Reference proteome</keyword>
<evidence type="ECO:0000313" key="1">
    <source>
        <dbReference type="EMBL" id="CAI9719122.1"/>
    </source>
</evidence>
<sequence>MPVSCGKELQNSAMLRLVTTVTFKSKSIEMLINYNTNCEVINIPLAQADKIFFKFRTLLLAIGNLTIAKKRQEYLRGEAKLPASSEKMLLW</sequence>
<evidence type="ECO:0000313" key="2">
    <source>
        <dbReference type="Proteomes" id="UP001162480"/>
    </source>
</evidence>
<gene>
    <name evidence="1" type="ORF">OCTVUL_1B020260</name>
</gene>
<dbReference type="AlphaFoldDB" id="A0AA36EZR0"/>
<dbReference type="EMBL" id="OX597816">
    <property type="protein sequence ID" value="CAI9719122.1"/>
    <property type="molecule type" value="Genomic_DNA"/>
</dbReference>
<reference evidence="1" key="1">
    <citation type="submission" date="2023-08" db="EMBL/GenBank/DDBJ databases">
        <authorList>
            <person name="Alioto T."/>
            <person name="Alioto T."/>
            <person name="Gomez Garrido J."/>
        </authorList>
    </citation>
    <scope>NUCLEOTIDE SEQUENCE</scope>
</reference>
<proteinExistence type="predicted"/>
<accession>A0AA36EZR0</accession>
<organism evidence="1 2">
    <name type="scientific">Octopus vulgaris</name>
    <name type="common">Common octopus</name>
    <dbReference type="NCBI Taxonomy" id="6645"/>
    <lineage>
        <taxon>Eukaryota</taxon>
        <taxon>Metazoa</taxon>
        <taxon>Spiralia</taxon>
        <taxon>Lophotrochozoa</taxon>
        <taxon>Mollusca</taxon>
        <taxon>Cephalopoda</taxon>
        <taxon>Coleoidea</taxon>
        <taxon>Octopodiformes</taxon>
        <taxon>Octopoda</taxon>
        <taxon>Incirrata</taxon>
        <taxon>Octopodidae</taxon>
        <taxon>Octopus</taxon>
    </lineage>
</organism>
<protein>
    <submittedName>
        <fullName evidence="1">Uncharacterized protein</fullName>
    </submittedName>
</protein>
<name>A0AA36EZR0_OCTVU</name>
<dbReference type="Proteomes" id="UP001162480">
    <property type="component" value="Chromosome 3"/>
</dbReference>